<dbReference type="OrthoDB" id="2427086at2"/>
<dbReference type="GO" id="GO:0016874">
    <property type="term" value="F:ligase activity"/>
    <property type="evidence" value="ECO:0007669"/>
    <property type="project" value="UniProtKB-KW"/>
</dbReference>
<dbReference type="InterPro" id="IPR055571">
    <property type="entry name" value="DUF7147"/>
</dbReference>
<accession>A0A5D4SD45</accession>
<dbReference type="AlphaFoldDB" id="A0A5D4SD45"/>
<dbReference type="Pfam" id="PF23648">
    <property type="entry name" value="DUF7147"/>
    <property type="match status" value="1"/>
</dbReference>
<protein>
    <submittedName>
        <fullName evidence="3">Glycine--tRNA ligase subunit alpha</fullName>
    </submittedName>
</protein>
<evidence type="ECO:0000259" key="1">
    <source>
        <dbReference type="Pfam" id="PF23648"/>
    </source>
</evidence>
<sequence>MIQRFIELGEGYSDIYELMELARSNKNRLQHLIMLHTVKNERKLSSFVVVMKPTNPGDFQALYISLEGIPNHQFQPNKRADLFQALAKELDKEIIQFEVKPTEVFAEKELYFQYLIGILRLNHYIPALR</sequence>
<evidence type="ECO:0000313" key="2">
    <source>
        <dbReference type="EMBL" id="TYS61487.1"/>
    </source>
</evidence>
<dbReference type="EMBL" id="VTEU01000001">
    <property type="protein sequence ID" value="TYS61487.1"/>
    <property type="molecule type" value="Genomic_DNA"/>
</dbReference>
<feature type="domain" description="DUF7147" evidence="1">
    <location>
        <begin position="1"/>
        <end position="125"/>
    </location>
</feature>
<gene>
    <name evidence="2" type="ORF">FZC74_04195</name>
    <name evidence="3" type="ORF">FZC75_06525</name>
</gene>
<dbReference type="Proteomes" id="UP000324517">
    <property type="component" value="Unassembled WGS sequence"/>
</dbReference>
<reference evidence="4 5" key="1">
    <citation type="submission" date="2019-08" db="EMBL/GenBank/DDBJ databases">
        <title>Bacillus genomes from the desert of Cuatro Cienegas, Coahuila.</title>
        <authorList>
            <person name="Olmedo-Alvarez G."/>
        </authorList>
    </citation>
    <scope>NUCLEOTIDE SEQUENCE [LARGE SCALE GENOMIC DNA]</scope>
    <source>
        <strain evidence="2 4">CH88_3T</strain>
        <strain evidence="3 5">CH98b_3T</strain>
    </source>
</reference>
<dbReference type="RefSeq" id="WP_148965023.1">
    <property type="nucleotide sequence ID" value="NZ_JBNIKZ010000002.1"/>
</dbReference>
<name>A0A5D4SD45_9BACI</name>
<proteinExistence type="predicted"/>
<dbReference type="EMBL" id="VTET01000003">
    <property type="protein sequence ID" value="TYS72728.1"/>
    <property type="molecule type" value="Genomic_DNA"/>
</dbReference>
<comment type="caution">
    <text evidence="3">The sequence shown here is derived from an EMBL/GenBank/DDBJ whole genome shotgun (WGS) entry which is preliminary data.</text>
</comment>
<dbReference type="Proteomes" id="UP000323393">
    <property type="component" value="Unassembled WGS sequence"/>
</dbReference>
<evidence type="ECO:0000313" key="5">
    <source>
        <dbReference type="Proteomes" id="UP000324517"/>
    </source>
</evidence>
<keyword evidence="3" id="KW-0436">Ligase</keyword>
<organism evidence="3 5">
    <name type="scientific">Sutcliffiella horikoshii</name>
    <dbReference type="NCBI Taxonomy" id="79883"/>
    <lineage>
        <taxon>Bacteria</taxon>
        <taxon>Bacillati</taxon>
        <taxon>Bacillota</taxon>
        <taxon>Bacilli</taxon>
        <taxon>Bacillales</taxon>
        <taxon>Bacillaceae</taxon>
        <taxon>Sutcliffiella</taxon>
    </lineage>
</organism>
<evidence type="ECO:0000313" key="4">
    <source>
        <dbReference type="Proteomes" id="UP000323393"/>
    </source>
</evidence>
<evidence type="ECO:0000313" key="3">
    <source>
        <dbReference type="EMBL" id="TYS72728.1"/>
    </source>
</evidence>